<name>A0ACC6C8P3_9BURK</name>
<gene>
    <name evidence="1" type="ORF">NYO99_06730</name>
</gene>
<sequence>MILSNEKRINTFRAGEQSASHVAVLADGSYVVVWQSNGQDGSGWGVYAQRFSATGAALGAEWRVSSTTINTQEAARVVATSDGGFVIGWQDNNGIDGSGWTVLAQRYNAAGVAQGSNTVVNTVTNSTQAVFDGAGYTGGYSTVYTGYSPDGTHNIYLQRWNNDGTRNGAEMLASTATGAGATAAQSGQQTQPRVAGNASGAQVIVWRDESGNDGSGFGVYGRRFDASTGTFGDTFLVNTAIASHQYEPSVSVAADGSFVVAWRSDSGDGSGSAVYAQRFAADNTKLGGEFLVNSGVTSGNQYQPSVLMLSTGGFVVAWYSDGSAEGSNQDLWVRSYNADGSAAEAPTRITTSLHRAESEPQLADLGGGRWTVTYSAYVDATVGYDVMQQIFGPSAAPAIQQAAPTVGDWESTPLGGSVTFSENLVNAGPQIIDAAVSLTDLDSSNFDGGRLELYYVQGGGTEDQLGVRSVGSGNDQISVSGSTVLFEGTAFGTLSGGSNGSALVVTFNANATVDAVEQLIQHLTYANTNASPAASRTIGLRVSDGDGGSSTGYAKEIIVTREADGQPALYGEQAVNSMGAAEQRHPDVAVLADGSYVVVWQAYNQHNNDWDIYSQRMSASGEPIGPELTQLNTARAGTQEMPRVTGLSNGNYVVIWDDVSAGADGSGDGVIGQIYTASGAPVGGNFVATTFTSGTQRYSDTVSWAGGGSVPAGFGVVWASSGNAGGSNYDIYLQRFDNAGNKLGGELRVSDGVGGSAAQTGAQYLPEIASRANGDLVMVWRDDGNNDGAGNYGIFGRTYNAATGSFGATFQVNTTTAGTQNEPSVAMFADGSFVVVWQDDSGNDGSSYGVYGQRFDATGNKVGAEFLVNERTLGGQYQAQVTALSTGGFVVTWYNDNYDVTSSGTTSDVYIREYDATGVAIDSERKLLSPTNHNEFEPAIADLGQGNFVVVYADYDTGVTGATNTYGIVQQIFGSAAELPRQERPTVGDFASTVTIGENAANAGLQVLDASLSFNDVDSANLAGGRIDLYYVSGGEASDRLGVRDVGSGAGQIGVSGATISYGGTAIGTVSGGSNGTNLRIDLNSNATPQAVQALLQNLGYSSNSSSPAASRTVGLRVADGDGGTSEVSLLTINVTSELDGTPLVHGEERVNTYSAGNQADPHIGALADGGYVIAWASTNQDGDSDGVYMQRYNSVGVAVGGEVRVNTQVAGQQNYPQVAGLTGAGGGGWVVTWQDDTSDGNSWSQWAQRYDANGDAAGSAFRVATATVSQQYHGQVASYGGGFAIVWSSQSNAGGNSFDIYLKRYDNSGAVITSDLRVSDLTAGVAAPGSQDLPDVAAWANGNLAIVWRDNGNDGSGWGVYGRLYDAAAGTFGATFLINTTTAGTQLNPDVAVLSDGSFVVVWEDQSGNDGSSYAVYGQRFSAAGAKLGDEFIVNQRRDGGQYDAHVVALQGGGFVVSYYNDNYDISGTGSTSDVYIREYTNAGVPIDGERKLASLTNSTEQNPAIAALTGGNFVVAYSDYNATPALGNGANTYEITQQLFGNAASLARQANPVIGDVAASVTFAESDVNAAPQLIDAAVSVVDIDSANFAGGRLDLFYVQGGQATDRLGVRHVGNGAGQIGVAGGTVSFGGTAIGSIAAAATGANGGALRVELNANANAEAVEALIQSLTYASTSSSPDASRTVGLRLSDGDGGSSAASAVTINVTPSLDGAPAVGGESAVVNTYRENHQEAPSVATLADGSYVVVWQSAGQDGSGDGVYGQRFSASGAALGTEFRISTNTSNDQEFPHVEALSNGGFVVTWQDNVAPSADGSSWAQVGQFYGSDGAAIGANVVLNASTTNGQYHGQLAGYTGGFAIAYASESGPAGANGTDIYVRRFDNAGAQTAAEVRINVVSGAAQAGTQYLPDVAAQANGDLFIVWEDRQGLDGSGVGIFGRTLSAGGVLGSTFVVNTTSGGNQSTPSVAALAGGGWVVVWEDQSGNDGNSYGVYAQLIDAAGNKLGSEFIVNERLTGGQYEAQVTGLSTGGFVVTWYNDNYDTTGAGTTSDVYIREFSSTGVPVDGERKLASGTNSTERAPAVADLGNGNFVVAYADYNTVNESGQSTYEIRTQRFGDAAELAPTSANPLLGDVRAQRTFSNAPADAVNYAGVARLIDFDVAVSDADSANFDGGQLFVSFLSNGSANDALGIQDQGSGAGQVGVSGSSISVGGTVVGSFTGGGAGVGALTITFNANADAAAVQAVAQAITYLHTAPPAGTTSRYVGLRLTDGDGGASNASQVVITIQNSVSTSALVLDDVASSVTFTEAQVAAGVVIDGAQQLVHSAAGGFLNGKLTVSYLSSTNRVDDQLRIRHEGSGAGQVGVSGSDVQFGGVSVGTISATLDGANGRNLEITWKAAASEAIVERVLENLSYANSSAQPLPSRTLRLNLTDNAGNSSGSDDIVINVTPQADAAALVALRPQEQVNSYEVGQQSYPAVGRLMGSNDGGYVVVWQSEASQDGDGHGVFAQRYASNGAAVGAEFQVNTTTLNYQNQAAVGGLASGGYVIAWRAQAQDGSGTYEVYAQRYLADGTAAGGEFRVNTSTAGNQQEPAVLGLADGSFIVAFRSDYNNAAGNYTYDVLAQRYDASGNPLGGEFVLNTTGGATQYQPQLAALDGGGFVAIWGDTSGDGNGYGVAAQRFDNAGNKVGALIPVNATIASNQYGADIAAVPGGGFVATWWSSGGQVYAQRFAADGSKLGGEIAVSTVDSSASSDYARVAVLSDGGFIVTWDSYFGVGGNGYDVWAQQFDASGAKVDGPRLINTTTASTQHLPDVVGLNGNKAVIVWAGYDQESGTQNTYGVFQQLLGTAGSITTSAAPVLTDVVSDVSFAENLVNVTPQLIDTGVGIVDPDSANFDGGTLWVSVISGYGNIETAQLADPAAQQDQFGIRHQGSGAGQVGLVGLTVTYGGVAIGSIAGNGQNGADLVVTFNADATAAAVEAVLENLTYRNSSSAPVSSRTVSISLSDGDGGTSAPRLVTINVTPDADGAAPLFGNERVNTYGSSTQDAPASAALSDGGYITVWTSEGQDGWGAGIYAQRFDAKGVAVGAEFRINNETRDAQSEPAVTGLAGGGYVVTWRSNGQDGSGAGVYAQRFDNNGTRLGDEFRVNADTDNNQYQPAITALADGGFVVAWYDDHYTNAGNTEYQDVFFQRYNAAGVAQGPQTRGNPAGTGQFDPQYEPAVAGLTGGGFVMFWRDDNEDGSLSGVYGQRFDASGAASGAVFRANTTTANYQWNPSATGLADGGWVVVWNSRDQDGSGDGVFGQRYAADGSLVGGEFRVNTLTTSTQGLPSVAALSHGGFVVSYTSQGLQYVQQFDASGARLDGELRVDTLDNNGNAETSSVVGLANGGFVVSFRDYDYSQGSTYNVYQQFFGNAATDTRQASPQLVDVNATVTFAENTVNSTPQLLDATVGLSDADSANFDGGTLEVNYLTGYALQDQLGLSGLSAQDQLGLRHQGNGAGQVGVSGNTVSYGGTAIGTITSDGVNGNKLTLSFNANATAQAVERVIENLTYANTFSDPAATRTVSIRLTDGDGGASEARTIQINVTPEADGAQALHGNAQVNSYEPGTQTSPATARLSDGSYVTIWESQTAQDGWESGVYGQRFDANGVPIGTEFQVNSYTPYSQTEPAVAALSGGGYVVVWRSQNQDGSGAGVYAQRFSNSGTPLGGEFRVNTSVDSNQYQPTVTGLSNGGFVVGWYDDSYTNPTNTEYGDVLFQRFDASGVAQGVETRANPAGTGTFEYQYEPNFVGLSAGGFLAFWRDDTEDGNLSGVYGQRFDNSGATVGAAFRVNSETANYQWDPAAAALADGGWIVTWTSRAQDSSSDGVYAQRYAADGSPVGGEFRVNTTVSGNQSQPAVAALTHGGFAISWYDQGKITVQQFAADGARIDGELKADFAPNGSNYGDAPTIAGLANGAFVVSFRDYDETTSTYNVYQQLFGTPANFVRQGDPQLVDVASSVTFAENTINALPQRIDAGVGLQDLDSPNFDGGVLEVNYLTGYGAQDQLGLQGLDAQDQLGILSEGTGAQQVSVLGNTVSYEGVAIGTITHNGANGNKLAVQFNANATVAAVEQVIENLSYANTASNPLASRSVSIRVTDGDGGASEARTVTINVTPETDGAVKFGIEKVVNTSRGGHQTEPAITRLADGGYVVTWQDESGQDGGSYGIYQQRYDANDAAVGGEVRVNTTTAGAQYEAQVAALSNGGWVVVWRGDGQDGSGAGVYSQRYNADGSAAGGEARVNTSIDSSQYQPAVTATATGYIVAWSDDSYTTPGNTEYADVMFQRFDVNGVALGAETRANPAGTGQFVAQYQPSITTLASGDFVVLYRDNDRDGSGAGVFGQRFDANGVAQGASFQVNAYVNSTQEMPSVAALTGGGFVAVWESEGQDLSSTGIYAQRFDALGNPQGTEYRVNTTINSTQSQPEVTGLANGGYVVTWADSNSTSWDVKMQQYDASGRAVDGETLVNTYLPSQQSQPAVASMADGGFVIAYTGYIYSSDQTGDGLPDGGNDTYEIRLQRFSNTAPNVSDVLVNGTEEQLITLTDALFEGGFVDPDGQSLQAIKIITPPAFGELRFNGTPVTIGQEISIADLEAGLLTYQGNTDFFGDDQFRWTGSDGIAFASTPVFTNIVLANVNDGPRLAVIADGNGSEGSNFAATLNIGDPDPEGHLVTVNWGDGSANTQFTTSSATPQINHSYADNGAYTVTVTVNDQQGRPNSIEQRSFTANIANVAPTIGLFGNNTVEQGQVYTLDLGNPADPGADTVSEYRVDWGDGSPVQTFSAATLPANGIVTHTYLTTGSKTILVGLTDEDGSYNPAGSKTIAVSAPAEVITVNAGADITVNEGTFFSRTITFDDPTDQSPSGRSYTVTWGDGQTSTGFLAAGQTSFNIGHAYADQGGPFAVTVTVDDSGLITQQGSDSFLVTVNNVAPTVSISGAGSVAEGSSYTITLAKNDPGTDAATEYVIDWGDGSAAQVVPAASFPANGQFTHTYADGNITRQIRVQVTDEDGTFVDAGVSSVFVANVAPTAPVSGANTVVEGTAYTLNVGAVVDPGQDTIAGYSINWGDGTPNSNFTAAEWAAAGGVFTHVYADGVGAGTPRTISVTASDEDGSFTIGSKTIGIVNANPGLSLAGAAATNEGATYALAITGSDVNADTLSYSIDWGDGTPAQVVTAAQLATLGGSVGHVFADDQDGPVNTTARTITVTASDEDGGSTQATRVVNVNNVAPTLALGGSGAATAGQAYTLNLGARVDPGQDTATSYIINWGDGSPAQTVAAATGSVTHTFASAGNATISVTVVDEDGSFAAGSQAVVIAAPTPTVSFEAGGNAVLSEGATFARTISFSDGQDNGAAGWTYTVDYGDGTVINGSTATPSIELNHLYADGDATHAVVVTVADVAGESFSDGFNVTVSNTAPSAPVSGAANVTEGVAFTLSVGAVVDPGQDTITGYSIAWGDGSTVTYTPAEWQAAAGSFSHVYADGAAAPVITVSATDEDGSFVLGTHSLSVSNANPGLSLAGAAATNEGASYALAITGSDVAADTLSYSIDWGDGSPTQVLTAAQLATLGGSVGHVFADDQDGAVNTTPRTITVTASDEDGGSTQVTRVVDVNNVAPTAAVSGAASVTEGVAYLLSVGAANDPGTDTRSSYSIAWGDGSVENFTAAQWQAAAGSFSHVYADGDAARTIVVSTTDEDGSFVLGSQAVQVNNANPGLILAGAAATNEGASYSLAITGSDVAADTLSYSIDWGDGTPAQVVTAAQLATLGGSVGHVFADDQDGPVNTTARTITVTASDEDGGSTQATRVVNVNNVAPTLALGGSGAATAGQAYTLNLGARVDPGQDTATSYIINWGDGSPAQTVAAATGSVTHTFASAGNATISVTVVDEDGSFAAATQVVTVSPPTPTVNFEAGGNAVLSEGATFARTISFSDGQDNGAAGWTYTVDYGDGTVINGGTATPSIELNHLYADGDATHAVVVTVTDVAGESFSDGFNVTVSNTAPSAPVSGAASAVEGVAFTLSVGAVVDPGQDTITGYSIAWGDGSTVTYTPAEWQAAAGSFSHVYADGAAAPVITVSATDEDGSFVLGTHSLSVSNANPGLSLAGAAATNEGATYALAITGSDVAADTLSYSIDWGDGSPAQVVTAAQLATLGGSVGHVFADDQDGPVNTTARTITVTASDEDGGSTQATRVVNVNNVAPTLTLGGTGAATAGQAYTLNLGARVDPGQDTATSYIINWGDGSPAQTVPAATGSVTHTFASAGNATISVTVVDEDGSFAAGSQAVTIAAPTPTLSLEAGADATLTEGSTFTRTISFSDGQDNGAAGWTYSVDYGDGTVVTGSTATPSLGLNHVYADGSASHAVTVTVTDVAGESVSDGFNVTVSNVAPTAPVSGAASVTEGVAYTLSVGAVSDPGADTRSSYSIAWGDGSVENFTAAQWQAAAGSFSHVYADGNAARTIVVSTTDEDGSFVLGSQAVQVNNANPGLSLAGAAATNEGATYSLAITGSDVAADTLSYSIDWGDGSPAQVVTAAQLATLGGSVSHVFADDQDGPVNATPRTVTVTASDEDGGSTQTTHSVTVNNVAPGIALGGSGAATAGQAYTLNLGAVTDPGQDTPTSYVIDWGDGSGPQAVAAVNGNVTHTYANAGTATISVTVVDEDGSFSAGSQAVVISSVPTETFRIGDSAVRNNSTGTLWGVDWTDPEVLASTQHKANATNAAEAWTAVRHNGASPQLLSGIDMFAGDLGVSGQSVTSSSVRQEIDGTEALRFNLTREAVSVDINLSRFFLSDDGSVNAEAGLLRLLDASGNVVGEKAFTATSTSGSQLVSASAAVGFTTVELWAGAYDGSTFVHGAYAGPSGTVNPYTDGSGAHGSDYLLDWVEFTFEVPQPAAAQVIGVSGIEPTDAPLSGALYRPWAHNDY</sequence>
<accession>A0ACC6C8P3</accession>
<protein>
    <submittedName>
        <fullName evidence="1">PKD domain-containing protein</fullName>
    </submittedName>
</protein>
<comment type="caution">
    <text evidence="1">The sequence shown here is derived from an EMBL/GenBank/DDBJ whole genome shotgun (WGS) entry which is preliminary data.</text>
</comment>
<keyword evidence="2" id="KW-1185">Reference proteome</keyword>
<organism evidence="1 2">
    <name type="scientific">Roseateles hydrophilus</name>
    <dbReference type="NCBI Taxonomy" id="2975054"/>
    <lineage>
        <taxon>Bacteria</taxon>
        <taxon>Pseudomonadati</taxon>
        <taxon>Pseudomonadota</taxon>
        <taxon>Betaproteobacteria</taxon>
        <taxon>Burkholderiales</taxon>
        <taxon>Sphaerotilaceae</taxon>
        <taxon>Roseateles</taxon>
    </lineage>
</organism>
<dbReference type="Proteomes" id="UP001076464">
    <property type="component" value="Unassembled WGS sequence"/>
</dbReference>
<dbReference type="EMBL" id="JAPPUY010000001">
    <property type="protein sequence ID" value="MCY4744665.1"/>
    <property type="molecule type" value="Genomic_DNA"/>
</dbReference>
<evidence type="ECO:0000313" key="1">
    <source>
        <dbReference type="EMBL" id="MCY4744665.1"/>
    </source>
</evidence>
<proteinExistence type="predicted"/>
<reference evidence="1" key="1">
    <citation type="submission" date="2022-08" db="EMBL/GenBank/DDBJ databases">
        <title>Genome sequencing of Pelomonas sp. UHG3.</title>
        <authorList>
            <person name="So Y."/>
        </authorList>
    </citation>
    <scope>NUCLEOTIDE SEQUENCE</scope>
    <source>
        <strain evidence="1">UHG3</strain>
    </source>
</reference>
<evidence type="ECO:0000313" key="2">
    <source>
        <dbReference type="Proteomes" id="UP001076464"/>
    </source>
</evidence>